<keyword evidence="8" id="KW-0289">Folate biosynthesis</keyword>
<dbReference type="PANTHER" id="PTHR20941">
    <property type="entry name" value="FOLATE SYNTHESIS PROTEINS"/>
    <property type="match status" value="1"/>
</dbReference>
<comment type="catalytic activity">
    <reaction evidence="1">
        <text>(7,8-dihydropterin-6-yl)methyl diphosphate + 4-aminobenzoate = 7,8-dihydropteroate + diphosphate</text>
        <dbReference type="Rhea" id="RHEA:19949"/>
        <dbReference type="ChEBI" id="CHEBI:17836"/>
        <dbReference type="ChEBI" id="CHEBI:17839"/>
        <dbReference type="ChEBI" id="CHEBI:33019"/>
        <dbReference type="ChEBI" id="CHEBI:72950"/>
        <dbReference type="EC" id="2.5.1.15"/>
    </reaction>
</comment>
<comment type="pathway">
    <text evidence="3">Cofactor biosynthesis; tetrahydrofolate biosynthesis; 7,8-dihydrofolate from 2-amino-4-hydroxy-6-hydroxymethyl-7,8-dihydropteridine diphosphate and 4-aminobenzoate: step 1/2.</text>
</comment>
<evidence type="ECO:0000259" key="9">
    <source>
        <dbReference type="PROSITE" id="PS50972"/>
    </source>
</evidence>
<dbReference type="GO" id="GO:0004156">
    <property type="term" value="F:dihydropteroate synthase activity"/>
    <property type="evidence" value="ECO:0007669"/>
    <property type="project" value="UniProtKB-EC"/>
</dbReference>
<accession>A0A0F9V5T3</accession>
<sequence length="279" mass="29028">MAATLDDILSSHRTGRAIVMGILNVTPDSFSDGGRFLAVGDAVAQAERMIAEGADVIDIGAESTRPGGERVSPAEQIDRLGGILPAVAAAGARISIDTTNSEVARFALDTGATIVNDVSAGRDDPAIFALAAERGAPICLMHMLGAPKTMQADPHYDDVVAEVCDFLAQRRDAAVAAGVVADRIILDPGIGFGKRLEHNLALIRHVDRVVALGHPVLVGPSRKRFIGEVTGIDAPDRRGAGTLAASLACWRGGATIFRVHDVAAAVQAFAVARAIESMQ</sequence>
<evidence type="ECO:0000256" key="4">
    <source>
        <dbReference type="ARBA" id="ARBA00012458"/>
    </source>
</evidence>
<organism evidence="10">
    <name type="scientific">marine sediment metagenome</name>
    <dbReference type="NCBI Taxonomy" id="412755"/>
    <lineage>
        <taxon>unclassified sequences</taxon>
        <taxon>metagenomes</taxon>
        <taxon>ecological metagenomes</taxon>
    </lineage>
</organism>
<feature type="domain" description="Pterin-binding" evidence="9">
    <location>
        <begin position="17"/>
        <end position="270"/>
    </location>
</feature>
<evidence type="ECO:0000256" key="8">
    <source>
        <dbReference type="ARBA" id="ARBA00022909"/>
    </source>
</evidence>
<evidence type="ECO:0000256" key="3">
    <source>
        <dbReference type="ARBA" id="ARBA00004763"/>
    </source>
</evidence>
<reference evidence="10" key="1">
    <citation type="journal article" date="2015" name="Nature">
        <title>Complex archaea that bridge the gap between prokaryotes and eukaryotes.</title>
        <authorList>
            <person name="Spang A."/>
            <person name="Saw J.H."/>
            <person name="Jorgensen S.L."/>
            <person name="Zaremba-Niedzwiedzka K."/>
            <person name="Martijn J."/>
            <person name="Lind A.E."/>
            <person name="van Eijk R."/>
            <person name="Schleper C."/>
            <person name="Guy L."/>
            <person name="Ettema T.J."/>
        </authorList>
    </citation>
    <scope>NUCLEOTIDE SEQUENCE</scope>
</reference>
<evidence type="ECO:0000313" key="10">
    <source>
        <dbReference type="EMBL" id="KKO00606.1"/>
    </source>
</evidence>
<dbReference type="PANTHER" id="PTHR20941:SF1">
    <property type="entry name" value="FOLIC ACID SYNTHESIS PROTEIN FOL1"/>
    <property type="match status" value="1"/>
</dbReference>
<dbReference type="CDD" id="cd00739">
    <property type="entry name" value="DHPS"/>
    <property type="match status" value="1"/>
</dbReference>
<dbReference type="Pfam" id="PF00809">
    <property type="entry name" value="Pterin_bind"/>
    <property type="match status" value="1"/>
</dbReference>
<dbReference type="PROSITE" id="PS00793">
    <property type="entry name" value="DHPS_2"/>
    <property type="match status" value="1"/>
</dbReference>
<keyword evidence="5" id="KW-0808">Transferase</keyword>
<dbReference type="EC" id="2.5.1.15" evidence="4"/>
<dbReference type="GO" id="GO:0046654">
    <property type="term" value="P:tetrahydrofolate biosynthetic process"/>
    <property type="evidence" value="ECO:0007669"/>
    <property type="project" value="TreeGrafter"/>
</dbReference>
<keyword evidence="6" id="KW-0479">Metal-binding</keyword>
<dbReference type="InterPro" id="IPR011005">
    <property type="entry name" value="Dihydropteroate_synth-like_sf"/>
</dbReference>
<dbReference type="FunFam" id="3.20.20.20:FF:000006">
    <property type="entry name" value="Dihydropteroate synthase"/>
    <property type="match status" value="1"/>
</dbReference>
<protein>
    <recommendedName>
        <fullName evidence="4">dihydropteroate synthase</fullName>
        <ecNumber evidence="4">2.5.1.15</ecNumber>
    </recommendedName>
</protein>
<dbReference type="AlphaFoldDB" id="A0A0F9V5T3"/>
<dbReference type="EMBL" id="LAZR01000039">
    <property type="protein sequence ID" value="KKO00606.1"/>
    <property type="molecule type" value="Genomic_DNA"/>
</dbReference>
<dbReference type="InterPro" id="IPR000489">
    <property type="entry name" value="Pterin-binding_dom"/>
</dbReference>
<dbReference type="InterPro" id="IPR006390">
    <property type="entry name" value="DHP_synth_dom"/>
</dbReference>
<evidence type="ECO:0000256" key="5">
    <source>
        <dbReference type="ARBA" id="ARBA00022679"/>
    </source>
</evidence>
<gene>
    <name evidence="10" type="ORF">LCGC14_0123780</name>
</gene>
<dbReference type="PROSITE" id="PS00792">
    <property type="entry name" value="DHPS_1"/>
    <property type="match status" value="1"/>
</dbReference>
<dbReference type="GO" id="GO:0005829">
    <property type="term" value="C:cytosol"/>
    <property type="evidence" value="ECO:0007669"/>
    <property type="project" value="TreeGrafter"/>
</dbReference>
<dbReference type="NCBIfam" id="TIGR01496">
    <property type="entry name" value="DHPS"/>
    <property type="match status" value="1"/>
</dbReference>
<dbReference type="Gene3D" id="3.20.20.20">
    <property type="entry name" value="Dihydropteroate synthase-like"/>
    <property type="match status" value="1"/>
</dbReference>
<evidence type="ECO:0000256" key="2">
    <source>
        <dbReference type="ARBA" id="ARBA00001946"/>
    </source>
</evidence>
<keyword evidence="7" id="KW-0460">Magnesium</keyword>
<evidence type="ECO:0000256" key="1">
    <source>
        <dbReference type="ARBA" id="ARBA00000012"/>
    </source>
</evidence>
<dbReference type="PROSITE" id="PS50972">
    <property type="entry name" value="PTERIN_BINDING"/>
    <property type="match status" value="1"/>
</dbReference>
<evidence type="ECO:0000256" key="7">
    <source>
        <dbReference type="ARBA" id="ARBA00022842"/>
    </source>
</evidence>
<proteinExistence type="predicted"/>
<evidence type="ECO:0000256" key="6">
    <source>
        <dbReference type="ARBA" id="ARBA00022723"/>
    </source>
</evidence>
<dbReference type="GO" id="GO:0046656">
    <property type="term" value="P:folic acid biosynthetic process"/>
    <property type="evidence" value="ECO:0007669"/>
    <property type="project" value="UniProtKB-KW"/>
</dbReference>
<comment type="cofactor">
    <cofactor evidence="2">
        <name>Mg(2+)</name>
        <dbReference type="ChEBI" id="CHEBI:18420"/>
    </cofactor>
</comment>
<dbReference type="SUPFAM" id="SSF51717">
    <property type="entry name" value="Dihydropteroate synthetase-like"/>
    <property type="match status" value="1"/>
</dbReference>
<comment type="caution">
    <text evidence="10">The sequence shown here is derived from an EMBL/GenBank/DDBJ whole genome shotgun (WGS) entry which is preliminary data.</text>
</comment>
<dbReference type="InterPro" id="IPR045031">
    <property type="entry name" value="DHP_synth-like"/>
</dbReference>
<dbReference type="GO" id="GO:0046872">
    <property type="term" value="F:metal ion binding"/>
    <property type="evidence" value="ECO:0007669"/>
    <property type="project" value="UniProtKB-KW"/>
</dbReference>
<name>A0A0F9V5T3_9ZZZZ</name>